<dbReference type="PROSITE" id="PS51257">
    <property type="entry name" value="PROKAR_LIPOPROTEIN"/>
    <property type="match status" value="1"/>
</dbReference>
<dbReference type="Proteomes" id="UP000294593">
    <property type="component" value="Unassembled WGS sequence"/>
</dbReference>
<accession>A0A4R6RPQ3</accession>
<dbReference type="RefSeq" id="WP_166643402.1">
    <property type="nucleotide sequence ID" value="NZ_SNXW01000001.1"/>
</dbReference>
<proteinExistence type="predicted"/>
<gene>
    <name evidence="2" type="ORF">EV672_101235</name>
</gene>
<name>A0A4R6RPQ3_9BURK</name>
<reference evidence="2 3" key="1">
    <citation type="submission" date="2019-03" db="EMBL/GenBank/DDBJ databases">
        <title>Genomic Encyclopedia of Type Strains, Phase IV (KMG-IV): sequencing the most valuable type-strain genomes for metagenomic binning, comparative biology and taxonomic classification.</title>
        <authorList>
            <person name="Goeker M."/>
        </authorList>
    </citation>
    <scope>NUCLEOTIDE SEQUENCE [LARGE SCALE GENOMIC DNA]</scope>
    <source>
        <strain evidence="2 3">DSM 11901</strain>
    </source>
</reference>
<feature type="domain" description="PpiC" evidence="1">
    <location>
        <begin position="120"/>
        <end position="228"/>
    </location>
</feature>
<dbReference type="GO" id="GO:0003755">
    <property type="term" value="F:peptidyl-prolyl cis-trans isomerase activity"/>
    <property type="evidence" value="ECO:0007669"/>
    <property type="project" value="InterPro"/>
</dbReference>
<dbReference type="SUPFAM" id="SSF109998">
    <property type="entry name" value="Triger factor/SurA peptide-binding domain-like"/>
    <property type="match status" value="1"/>
</dbReference>
<dbReference type="NCBIfam" id="TIGR02925">
    <property type="entry name" value="cis_trans_EpsD"/>
    <property type="match status" value="1"/>
</dbReference>
<protein>
    <submittedName>
        <fullName evidence="2">EpsD family peptidyl-prolyl cis-trans isomerase</fullName>
    </submittedName>
</protein>
<sequence length="297" mass="32005">MDKTWVCFVAVVALLGGCSKKDAAPAAGESQVAAQVNEGEVSVHQVEALLQLQPALGARFGEQASARALDSLIEQELAAQAAVQAGLDSSPRTLQALALARREVLARAYQDQLAEKASLPDTSAVERYYDEHPELFSQRRQYLLEETVAQVPAGDVDAWLRKVESTGSVEELQAWLAQQTVPRKSRRFAQWAEGLPLELLPRLAKLKPGHSIALRRPDSVYMLTVIKTEDAPVLLGQATPAIQAVLAGQRRQEAVRDGMTRLREQAKITRFMAQAAAVASAASAADVASAPEPSASH</sequence>
<evidence type="ECO:0000313" key="3">
    <source>
        <dbReference type="Proteomes" id="UP000294593"/>
    </source>
</evidence>
<organism evidence="2 3">
    <name type="scientific">Aquabacterium commune</name>
    <dbReference type="NCBI Taxonomy" id="70586"/>
    <lineage>
        <taxon>Bacteria</taxon>
        <taxon>Pseudomonadati</taxon>
        <taxon>Pseudomonadota</taxon>
        <taxon>Betaproteobacteria</taxon>
        <taxon>Burkholderiales</taxon>
        <taxon>Aquabacterium</taxon>
    </lineage>
</organism>
<dbReference type="Pfam" id="PF13145">
    <property type="entry name" value="Rotamase_2"/>
    <property type="match status" value="1"/>
</dbReference>
<evidence type="ECO:0000259" key="1">
    <source>
        <dbReference type="Pfam" id="PF13145"/>
    </source>
</evidence>
<keyword evidence="2" id="KW-0413">Isomerase</keyword>
<dbReference type="InterPro" id="IPR027304">
    <property type="entry name" value="Trigger_fact/SurA_dom_sf"/>
</dbReference>
<evidence type="ECO:0000313" key="2">
    <source>
        <dbReference type="EMBL" id="TDP88097.1"/>
    </source>
</evidence>
<dbReference type="InterPro" id="IPR000297">
    <property type="entry name" value="PPIase_PpiC"/>
</dbReference>
<dbReference type="InterPro" id="IPR014274">
    <property type="entry name" value="PPIase_EpsD"/>
</dbReference>
<comment type="caution">
    <text evidence="2">The sequence shown here is derived from an EMBL/GenBank/DDBJ whole genome shotgun (WGS) entry which is preliminary data.</text>
</comment>
<dbReference type="EMBL" id="SNXW01000001">
    <property type="protein sequence ID" value="TDP88097.1"/>
    <property type="molecule type" value="Genomic_DNA"/>
</dbReference>
<keyword evidence="3" id="KW-1185">Reference proteome</keyword>
<dbReference type="AlphaFoldDB" id="A0A4R6RPQ3"/>